<protein>
    <submittedName>
        <fullName evidence="2">Molecular chaperone TorD family protein</fullName>
    </submittedName>
</protein>
<dbReference type="InterPro" id="IPR050289">
    <property type="entry name" value="TorD/DmsD_chaperones"/>
</dbReference>
<dbReference type="OrthoDB" id="3173687at2"/>
<accession>A0A6N6NMY7</accession>
<keyword evidence="1" id="KW-0143">Chaperone</keyword>
<dbReference type="PANTHER" id="PTHR34227:SF11">
    <property type="entry name" value="CHAPERONE PROTEIN TORD"/>
    <property type="match status" value="1"/>
</dbReference>
<proteinExistence type="predicted"/>
<evidence type="ECO:0000256" key="1">
    <source>
        <dbReference type="ARBA" id="ARBA00023186"/>
    </source>
</evidence>
<dbReference type="InterPro" id="IPR036411">
    <property type="entry name" value="TorD-like_sf"/>
</dbReference>
<dbReference type="SUPFAM" id="SSF89155">
    <property type="entry name" value="TorD-like"/>
    <property type="match status" value="1"/>
</dbReference>
<reference evidence="2 3" key="1">
    <citation type="submission" date="2019-09" db="EMBL/GenBank/DDBJ databases">
        <title>Whole genome shotgun sequencing (WGS) of Ellagibacter isourolithinifaciens DSM 104140(T) and Adlercreutzia muris DSM 29508(T).</title>
        <authorList>
            <person name="Stoll D.A."/>
            <person name="Danylec N."/>
            <person name="Huch M."/>
        </authorList>
    </citation>
    <scope>NUCLEOTIDE SEQUENCE [LARGE SCALE GENOMIC DNA]</scope>
    <source>
        <strain evidence="2 3">DSM 104140</strain>
    </source>
</reference>
<gene>
    <name evidence="2" type="ORF">F8C90_03250</name>
</gene>
<keyword evidence="3" id="KW-1185">Reference proteome</keyword>
<dbReference type="EMBL" id="WAJR01000005">
    <property type="protein sequence ID" value="KAB1641531.1"/>
    <property type="molecule type" value="Genomic_DNA"/>
</dbReference>
<dbReference type="Proteomes" id="UP000468668">
    <property type="component" value="Unassembled WGS sequence"/>
</dbReference>
<dbReference type="GeneID" id="98657420"/>
<organism evidence="2 3">
    <name type="scientific">Ellagibacter isourolithinifaciens</name>
    <dbReference type="NCBI Taxonomy" id="2137581"/>
    <lineage>
        <taxon>Bacteria</taxon>
        <taxon>Bacillati</taxon>
        <taxon>Actinomycetota</taxon>
        <taxon>Coriobacteriia</taxon>
        <taxon>Eggerthellales</taxon>
        <taxon>Eggerthellaceae</taxon>
        <taxon>Ellagibacter</taxon>
    </lineage>
</organism>
<dbReference type="AlphaFoldDB" id="A0A6N6NMY7"/>
<dbReference type="Gene3D" id="1.10.3480.10">
    <property type="entry name" value="TorD-like"/>
    <property type="match status" value="1"/>
</dbReference>
<dbReference type="RefSeq" id="WP_158049021.1">
    <property type="nucleotide sequence ID" value="NZ_WAJR01000005.1"/>
</dbReference>
<name>A0A6N6NMY7_9ACTN</name>
<evidence type="ECO:0000313" key="3">
    <source>
        <dbReference type="Proteomes" id="UP000468668"/>
    </source>
</evidence>
<dbReference type="PANTHER" id="PTHR34227">
    <property type="entry name" value="CHAPERONE PROTEIN YCDY"/>
    <property type="match status" value="1"/>
</dbReference>
<evidence type="ECO:0000313" key="2">
    <source>
        <dbReference type="EMBL" id="KAB1641531.1"/>
    </source>
</evidence>
<dbReference type="Pfam" id="PF02613">
    <property type="entry name" value="Nitrate_red_del"/>
    <property type="match status" value="1"/>
</dbReference>
<comment type="caution">
    <text evidence="2">The sequence shown here is derived from an EMBL/GenBank/DDBJ whole genome shotgun (WGS) entry which is preliminary data.</text>
</comment>
<dbReference type="InterPro" id="IPR020945">
    <property type="entry name" value="DMSO/NO3_reduct_chaperone"/>
</dbReference>
<sequence>MPDQQLESRIGMDLARRAYLYDLLHAVFGGNCSPDFVAKLFGSQAREMFTCEAAVISDGDLSVDSKCALAKMDRSLDDCAREVLACYDEHGGLSSDAVAALAPEMEGDYAKLFQIPGDCYVHMWESPYVGTEQTLFQCSTLDVRAAYHAAGLKLQAEKQFPDDHIAAMLGYLSCMGSRAYEAYADGRDSECRKALQDSKAFLEAHVLTWVNAFAQKVIERDARGLYAAFAQGIVMVAHVDSVQLDWLMGHIGE</sequence>